<dbReference type="RefSeq" id="WP_375062796.1">
    <property type="nucleotide sequence ID" value="NZ_JBHGBT010000008.1"/>
</dbReference>
<comment type="caution">
    <text evidence="2">The sequence shown here is derived from an EMBL/GenBank/DDBJ whole genome shotgun (WGS) entry which is preliminary data.</text>
</comment>
<name>A0ABV4ZL16_9ACTN</name>
<evidence type="ECO:0000313" key="3">
    <source>
        <dbReference type="Proteomes" id="UP001577267"/>
    </source>
</evidence>
<feature type="chain" id="PRO_5045415417" evidence="1">
    <location>
        <begin position="25"/>
        <end position="95"/>
    </location>
</feature>
<gene>
    <name evidence="2" type="ORF">ACE11A_10735</name>
</gene>
<keyword evidence="3" id="KW-1185">Reference proteome</keyword>
<proteinExistence type="predicted"/>
<evidence type="ECO:0000256" key="1">
    <source>
        <dbReference type="SAM" id="SignalP"/>
    </source>
</evidence>
<evidence type="ECO:0000313" key="2">
    <source>
        <dbReference type="EMBL" id="MFB4194825.1"/>
    </source>
</evidence>
<sequence>MVRRVAAAVVAGAMVCALPGSAAAAEGRLTLSGKTYVNPQPGCYTGLYVPLLVGNGTDTPVLVFADRACRGDLIGEVAPGDNRVFEFGGSVQVPG</sequence>
<dbReference type="Proteomes" id="UP001577267">
    <property type="component" value="Unassembled WGS sequence"/>
</dbReference>
<organism evidence="2 3">
    <name type="scientific">Streptomyces carpaticus</name>
    <dbReference type="NCBI Taxonomy" id="285558"/>
    <lineage>
        <taxon>Bacteria</taxon>
        <taxon>Bacillati</taxon>
        <taxon>Actinomycetota</taxon>
        <taxon>Actinomycetes</taxon>
        <taxon>Kitasatosporales</taxon>
        <taxon>Streptomycetaceae</taxon>
        <taxon>Streptomyces</taxon>
    </lineage>
</organism>
<accession>A0ABV4ZL16</accession>
<keyword evidence="1" id="KW-0732">Signal</keyword>
<dbReference type="EMBL" id="JBHGBT010000008">
    <property type="protein sequence ID" value="MFB4194825.1"/>
    <property type="molecule type" value="Genomic_DNA"/>
</dbReference>
<protein>
    <submittedName>
        <fullName evidence="2">Uncharacterized protein</fullName>
    </submittedName>
</protein>
<feature type="signal peptide" evidence="1">
    <location>
        <begin position="1"/>
        <end position="24"/>
    </location>
</feature>
<reference evidence="2 3" key="1">
    <citation type="submission" date="2024-09" db="EMBL/GenBank/DDBJ databases">
        <title>Draft genome sequence of multifaceted antimicrobials producing Streptomyces sp. strain FH1.</title>
        <authorList>
            <person name="Hassan F."/>
            <person name="Ali H."/>
            <person name="Hassan N."/>
            <person name="Nawaz A."/>
        </authorList>
    </citation>
    <scope>NUCLEOTIDE SEQUENCE [LARGE SCALE GENOMIC DNA]</scope>
    <source>
        <strain evidence="2 3">FH1</strain>
    </source>
</reference>